<keyword evidence="1" id="KW-0677">Repeat</keyword>
<reference evidence="4 5" key="1">
    <citation type="submission" date="2019-09" db="EMBL/GenBank/DDBJ databases">
        <title>The complete genome of Methanoplanus sp. FWC-SCC4.</title>
        <authorList>
            <person name="Chen S.-C."/>
            <person name="Zhou Y.-Z."/>
            <person name="Lai M.-C."/>
        </authorList>
    </citation>
    <scope>NUCLEOTIDE SEQUENCE [LARGE SCALE GENOMIC DNA]</scope>
    <source>
        <strain evidence="4 5">FWC-SCC4</strain>
    </source>
</reference>
<dbReference type="SMART" id="SM00028">
    <property type="entry name" value="TPR"/>
    <property type="match status" value="2"/>
</dbReference>
<dbReference type="PANTHER" id="PTHR44943">
    <property type="entry name" value="CELLULOSE SYNTHASE OPERON PROTEIN C"/>
    <property type="match status" value="1"/>
</dbReference>
<dbReference type="KEGG" id="mefw:F1737_09745"/>
<evidence type="ECO:0000256" key="1">
    <source>
        <dbReference type="ARBA" id="ARBA00022737"/>
    </source>
</evidence>
<proteinExistence type="predicted"/>
<name>A0AA97I3Q4_9EURY</name>
<dbReference type="EMBL" id="CP043875">
    <property type="protein sequence ID" value="WOF16948.1"/>
    <property type="molecule type" value="Genomic_DNA"/>
</dbReference>
<dbReference type="Proteomes" id="UP001301797">
    <property type="component" value="Chromosome"/>
</dbReference>
<sequence>MNLIEPENLCVYRNVFYKYIIIDLQQRLNLIRGCCVKLNFKNRFLFITGILIAAVFLSAGCTDRIPALDGKIITDDNPTHQKWLSEYLNNPEKYKKDPENPLEWTLKGMSSAALPDGHKEALLHYDKAIELDPGFAHAYYAKAVSLLNLKRFNEAEKCLQKAIEINSQYEPLAEDLKINYIGKR</sequence>
<dbReference type="Pfam" id="PF00515">
    <property type="entry name" value="TPR_1"/>
    <property type="match status" value="1"/>
</dbReference>
<dbReference type="SUPFAM" id="SSF48452">
    <property type="entry name" value="TPR-like"/>
    <property type="match status" value="1"/>
</dbReference>
<dbReference type="Gene3D" id="1.25.40.10">
    <property type="entry name" value="Tetratricopeptide repeat domain"/>
    <property type="match status" value="1"/>
</dbReference>
<dbReference type="AlphaFoldDB" id="A0AA97I3Q4"/>
<feature type="repeat" description="TPR" evidence="3">
    <location>
        <begin position="136"/>
        <end position="169"/>
    </location>
</feature>
<dbReference type="InterPro" id="IPR019734">
    <property type="entry name" value="TPR_rpt"/>
</dbReference>
<evidence type="ECO:0000256" key="3">
    <source>
        <dbReference type="PROSITE-ProRule" id="PRU00339"/>
    </source>
</evidence>
<dbReference type="PANTHER" id="PTHR44943:SF4">
    <property type="entry name" value="TPR REPEAT-CONTAINING PROTEIN MJ0798"/>
    <property type="match status" value="1"/>
</dbReference>
<dbReference type="PROSITE" id="PS50005">
    <property type="entry name" value="TPR"/>
    <property type="match status" value="1"/>
</dbReference>
<dbReference type="InterPro" id="IPR011990">
    <property type="entry name" value="TPR-like_helical_dom_sf"/>
</dbReference>
<organism evidence="4 5">
    <name type="scientific">Methanochimaera problematica</name>
    <dbReference type="NCBI Taxonomy" id="2609417"/>
    <lineage>
        <taxon>Archaea</taxon>
        <taxon>Methanobacteriati</taxon>
        <taxon>Methanobacteriota</taxon>
        <taxon>Stenosarchaea group</taxon>
        <taxon>Methanomicrobia</taxon>
        <taxon>Methanomicrobiales</taxon>
        <taxon>Methanomicrobiaceae</taxon>
        <taxon>Methanochimaera</taxon>
    </lineage>
</organism>
<keyword evidence="2 3" id="KW-0802">TPR repeat</keyword>
<evidence type="ECO:0000256" key="2">
    <source>
        <dbReference type="ARBA" id="ARBA00022803"/>
    </source>
</evidence>
<gene>
    <name evidence="4" type="ORF">F1737_09745</name>
</gene>
<accession>A0AA97I3Q4</accession>
<evidence type="ECO:0000313" key="4">
    <source>
        <dbReference type="EMBL" id="WOF16948.1"/>
    </source>
</evidence>
<keyword evidence="5" id="KW-1185">Reference proteome</keyword>
<protein>
    <submittedName>
        <fullName evidence="4">Tetratricopeptide repeat protein</fullName>
    </submittedName>
</protein>
<evidence type="ECO:0000313" key="5">
    <source>
        <dbReference type="Proteomes" id="UP001301797"/>
    </source>
</evidence>
<dbReference type="InterPro" id="IPR051685">
    <property type="entry name" value="Ycf3/AcsC/BcsC/TPR_MFPF"/>
</dbReference>